<evidence type="ECO:0000313" key="1">
    <source>
        <dbReference type="EMBL" id="GAA0313786.1"/>
    </source>
</evidence>
<dbReference type="Proteomes" id="UP001500782">
    <property type="component" value="Unassembled WGS sequence"/>
</dbReference>
<protein>
    <recommendedName>
        <fullName evidence="3">Phage head-tail adapter protein</fullName>
    </recommendedName>
</protein>
<comment type="caution">
    <text evidence="1">The sequence shown here is derived from an EMBL/GenBank/DDBJ whole genome shotgun (WGS) entry which is preliminary data.</text>
</comment>
<dbReference type="EMBL" id="BAAADJ010000001">
    <property type="protein sequence ID" value="GAA0313786.1"/>
    <property type="molecule type" value="Genomic_DNA"/>
</dbReference>
<reference evidence="1 2" key="1">
    <citation type="journal article" date="2019" name="Int. J. Syst. Evol. Microbiol.">
        <title>The Global Catalogue of Microorganisms (GCM) 10K type strain sequencing project: providing services to taxonomists for standard genome sequencing and annotation.</title>
        <authorList>
            <consortium name="The Broad Institute Genomics Platform"/>
            <consortium name="The Broad Institute Genome Sequencing Center for Infectious Disease"/>
            <person name="Wu L."/>
            <person name="Ma J."/>
        </authorList>
    </citation>
    <scope>NUCLEOTIDE SEQUENCE [LARGE SCALE GENOMIC DNA]</scope>
    <source>
        <strain evidence="1 2">JCM 9731</strain>
    </source>
</reference>
<organism evidence="1 2">
    <name type="scientific">Bacillus carboniphilus</name>
    <dbReference type="NCBI Taxonomy" id="86663"/>
    <lineage>
        <taxon>Bacteria</taxon>
        <taxon>Bacillati</taxon>
        <taxon>Bacillota</taxon>
        <taxon>Bacilli</taxon>
        <taxon>Bacillales</taxon>
        <taxon>Bacillaceae</taxon>
        <taxon>Bacillus</taxon>
    </lineage>
</organism>
<evidence type="ECO:0008006" key="3">
    <source>
        <dbReference type="Google" id="ProtNLM"/>
    </source>
</evidence>
<evidence type="ECO:0000313" key="2">
    <source>
        <dbReference type="Proteomes" id="UP001500782"/>
    </source>
</evidence>
<gene>
    <name evidence="1" type="ORF">GCM10008967_00340</name>
</gene>
<accession>A0ABN0VP79</accession>
<sequence>MRKDKLVRLLEVVSQEDSDGFKEDVVLVEKEVFATKKSVTRTEFYQAARSEIKPEILFEVWAGEYQNESHLEFEGKRYKIIKTYEVDSKNLELTCSSY</sequence>
<dbReference type="RefSeq" id="WP_343795257.1">
    <property type="nucleotide sequence ID" value="NZ_BAAADJ010000001.1"/>
</dbReference>
<keyword evidence="2" id="KW-1185">Reference proteome</keyword>
<name>A0ABN0VP79_9BACI</name>
<proteinExistence type="predicted"/>